<organism evidence="2">
    <name type="scientific">Capitella teleta</name>
    <name type="common">Polychaete worm</name>
    <dbReference type="NCBI Taxonomy" id="283909"/>
    <lineage>
        <taxon>Eukaryota</taxon>
        <taxon>Metazoa</taxon>
        <taxon>Spiralia</taxon>
        <taxon>Lophotrochozoa</taxon>
        <taxon>Annelida</taxon>
        <taxon>Polychaeta</taxon>
        <taxon>Sedentaria</taxon>
        <taxon>Scolecida</taxon>
        <taxon>Capitellidae</taxon>
        <taxon>Capitella</taxon>
    </lineage>
</organism>
<evidence type="ECO:0000313" key="2">
    <source>
        <dbReference type="EMBL" id="ELT91762.1"/>
    </source>
</evidence>
<evidence type="ECO:0000256" key="1">
    <source>
        <dbReference type="SAM" id="SignalP"/>
    </source>
</evidence>
<reference evidence="3" key="3">
    <citation type="submission" date="2015-06" db="UniProtKB">
        <authorList>
            <consortium name="EnsemblMetazoa"/>
        </authorList>
    </citation>
    <scope>IDENTIFICATION</scope>
</reference>
<sequence>MEEPVEVCGWLCRVLILTLSIVNPGISKKNDCQVSNPIGDYMSTKTCERQRDLLTMFTTFKPSEDRNIIHGNVIKNWAAISDDVILYTSSDDVGGKRTMVEAINYGWTVHAAPRTNPYNLPFVKDMFLDASALSQSEFVGYSNGDILFTANLRATLVAILHSVDPREVFIIGRRKNVLLRQRTLHLEDHVQMVADVEAEDYLDVAIDYFIFHQETSFPFGDLPDLVVGRSRYDNFLVSKASASGMMVVDASETITALHQTGTDGNLSGHMGKGAKWNINILGSFNYLTGSLKAATHRTVFENGAIRITGNNGEKTKAKLTQKGWVPSKFKVQNIFEKDATANWPTYVSVSIICRHGIKAYHVIMQTYN</sequence>
<proteinExistence type="predicted"/>
<name>R7TE27_CAPTE</name>
<reference evidence="2 4" key="2">
    <citation type="journal article" date="2013" name="Nature">
        <title>Insights into bilaterian evolution from three spiralian genomes.</title>
        <authorList>
            <person name="Simakov O."/>
            <person name="Marletaz F."/>
            <person name="Cho S.J."/>
            <person name="Edsinger-Gonzales E."/>
            <person name="Havlak P."/>
            <person name="Hellsten U."/>
            <person name="Kuo D.H."/>
            <person name="Larsson T."/>
            <person name="Lv J."/>
            <person name="Arendt D."/>
            <person name="Savage R."/>
            <person name="Osoegawa K."/>
            <person name="de Jong P."/>
            <person name="Grimwood J."/>
            <person name="Chapman J.A."/>
            <person name="Shapiro H."/>
            <person name="Aerts A."/>
            <person name="Otillar R.P."/>
            <person name="Terry A.Y."/>
            <person name="Boore J.L."/>
            <person name="Grigoriev I.V."/>
            <person name="Lindberg D.R."/>
            <person name="Seaver E.C."/>
            <person name="Weisblat D.A."/>
            <person name="Putnam N.H."/>
            <person name="Rokhsar D.S."/>
        </authorList>
    </citation>
    <scope>NUCLEOTIDE SEQUENCE</scope>
    <source>
        <strain evidence="2 4">I ESC-2004</strain>
    </source>
</reference>
<feature type="signal peptide" evidence="1">
    <location>
        <begin position="1"/>
        <end position="27"/>
    </location>
</feature>
<reference evidence="4" key="1">
    <citation type="submission" date="2012-12" db="EMBL/GenBank/DDBJ databases">
        <authorList>
            <person name="Hellsten U."/>
            <person name="Grimwood J."/>
            <person name="Chapman J.A."/>
            <person name="Shapiro H."/>
            <person name="Aerts A."/>
            <person name="Otillar R.P."/>
            <person name="Terry A.Y."/>
            <person name="Boore J.L."/>
            <person name="Simakov O."/>
            <person name="Marletaz F."/>
            <person name="Cho S.-J."/>
            <person name="Edsinger-Gonzales E."/>
            <person name="Havlak P."/>
            <person name="Kuo D.-H."/>
            <person name="Larsson T."/>
            <person name="Lv J."/>
            <person name="Arendt D."/>
            <person name="Savage R."/>
            <person name="Osoegawa K."/>
            <person name="de Jong P."/>
            <person name="Lindberg D.R."/>
            <person name="Seaver E.C."/>
            <person name="Weisblat D.A."/>
            <person name="Putnam N.H."/>
            <person name="Grigoriev I.V."/>
            <person name="Rokhsar D.S."/>
        </authorList>
    </citation>
    <scope>NUCLEOTIDE SEQUENCE</scope>
    <source>
        <strain evidence="4">I ESC-2004</strain>
    </source>
</reference>
<gene>
    <name evidence="2" type="ORF">CAPTEDRAFT_191652</name>
</gene>
<keyword evidence="4" id="KW-1185">Reference proteome</keyword>
<keyword evidence="1" id="KW-0732">Signal</keyword>
<dbReference type="HOGENOM" id="CLU_752837_0_0_1"/>
<feature type="chain" id="PRO_5008786908" evidence="1">
    <location>
        <begin position="28"/>
        <end position="368"/>
    </location>
</feature>
<dbReference type="OrthoDB" id="6261422at2759"/>
<dbReference type="EMBL" id="AMQN01013646">
    <property type="status" value="NOT_ANNOTATED_CDS"/>
    <property type="molecule type" value="Genomic_DNA"/>
</dbReference>
<accession>R7TE27</accession>
<evidence type="ECO:0000313" key="3">
    <source>
        <dbReference type="EnsemblMetazoa" id="CapteP191652"/>
    </source>
</evidence>
<protein>
    <submittedName>
        <fullName evidence="2 3">Uncharacterized protein</fullName>
    </submittedName>
</protein>
<dbReference type="EnsemblMetazoa" id="CapteT191652">
    <property type="protein sequence ID" value="CapteP191652"/>
    <property type="gene ID" value="CapteG191652"/>
</dbReference>
<dbReference type="EMBL" id="KB310359">
    <property type="protein sequence ID" value="ELT91762.1"/>
    <property type="molecule type" value="Genomic_DNA"/>
</dbReference>
<evidence type="ECO:0000313" key="4">
    <source>
        <dbReference type="Proteomes" id="UP000014760"/>
    </source>
</evidence>
<dbReference type="AlphaFoldDB" id="R7TE27"/>
<dbReference type="OMA" id="YLMASAH"/>
<dbReference type="Proteomes" id="UP000014760">
    <property type="component" value="Unassembled WGS sequence"/>
</dbReference>